<name>A0A814I261_9BILA</name>
<dbReference type="Proteomes" id="UP000663855">
    <property type="component" value="Unassembled WGS sequence"/>
</dbReference>
<evidence type="ECO:0000259" key="2">
    <source>
        <dbReference type="PROSITE" id="PS51083"/>
    </source>
</evidence>
<dbReference type="EMBL" id="CAJNRG010015936">
    <property type="protein sequence ID" value="CAF2187870.1"/>
    <property type="molecule type" value="Genomic_DNA"/>
</dbReference>
<dbReference type="EMBL" id="CAJNRE010010593">
    <property type="protein sequence ID" value="CAF2093784.1"/>
    <property type="molecule type" value="Genomic_DNA"/>
</dbReference>
<dbReference type="GO" id="GO:0008270">
    <property type="term" value="F:zinc ion binding"/>
    <property type="evidence" value="ECO:0007669"/>
    <property type="project" value="UniProtKB-UniRule"/>
</dbReference>
<evidence type="ECO:0000313" key="3">
    <source>
        <dbReference type="EMBL" id="CAF1018541.1"/>
    </source>
</evidence>
<dbReference type="EMBL" id="CAJNRF010002698">
    <property type="protein sequence ID" value="CAF2041437.1"/>
    <property type="molecule type" value="Genomic_DNA"/>
</dbReference>
<evidence type="ECO:0000256" key="1">
    <source>
        <dbReference type="PROSITE-ProRule" id="PRU00453"/>
    </source>
</evidence>
<dbReference type="PROSITE" id="PS51083">
    <property type="entry name" value="ZF_HIT"/>
    <property type="match status" value="1"/>
</dbReference>
<dbReference type="Proteomes" id="UP000663834">
    <property type="component" value="Unassembled WGS sequence"/>
</dbReference>
<reference evidence="3" key="1">
    <citation type="submission" date="2021-02" db="EMBL/GenBank/DDBJ databases">
        <authorList>
            <person name="Nowell W R."/>
        </authorList>
    </citation>
    <scope>NUCLEOTIDE SEQUENCE</scope>
</reference>
<dbReference type="AlphaFoldDB" id="A0A814I261"/>
<dbReference type="Pfam" id="PF21373">
    <property type="entry name" value="ZNHIT3_C"/>
    <property type="match status" value="1"/>
</dbReference>
<dbReference type="Proteomes" id="UP000663824">
    <property type="component" value="Unassembled WGS sequence"/>
</dbReference>
<dbReference type="SUPFAM" id="SSF144232">
    <property type="entry name" value="HIT/MYND zinc finger-like"/>
    <property type="match status" value="1"/>
</dbReference>
<sequence length="133" mass="15226">MQCEVCYQNKPIPYKCPKCRIKYCSAACFQKHKSSEICSEKTLQFNPTAEASIIQTQTPIELGDDEESDRLSANVLARIDHSKEVLELLKNRHLRAIIKAIDHSINPADDMQKAMMEPIFVQFVDQLLMVVEK</sequence>
<protein>
    <recommendedName>
        <fullName evidence="2">HIT-type domain-containing protein</fullName>
    </recommendedName>
</protein>
<keyword evidence="1" id="KW-0863">Zinc-finger</keyword>
<dbReference type="Gene3D" id="3.30.60.190">
    <property type="match status" value="1"/>
</dbReference>
<dbReference type="Proteomes" id="UP000663856">
    <property type="component" value="Unassembled WGS sequence"/>
</dbReference>
<dbReference type="EMBL" id="CAJNOW010012790">
    <property type="protein sequence ID" value="CAF1614172.1"/>
    <property type="molecule type" value="Genomic_DNA"/>
</dbReference>
<gene>
    <name evidence="3" type="ORF">CJN711_LOCUS3195</name>
    <name evidence="4" type="ORF">KQP761_LOCUS23760</name>
    <name evidence="6" type="ORF">MBJ925_LOCUS21080</name>
    <name evidence="5" type="ORF">WKI299_LOCUS8401</name>
    <name evidence="7" type="ORF">XDN619_LOCUS32124</name>
</gene>
<dbReference type="OrthoDB" id="18412at2759"/>
<evidence type="ECO:0000313" key="7">
    <source>
        <dbReference type="EMBL" id="CAF2187870.1"/>
    </source>
</evidence>
<dbReference type="Proteomes" id="UP000663887">
    <property type="component" value="Unassembled WGS sequence"/>
</dbReference>
<evidence type="ECO:0000313" key="5">
    <source>
        <dbReference type="EMBL" id="CAF2041437.1"/>
    </source>
</evidence>
<dbReference type="InterPro" id="IPR048371">
    <property type="entry name" value="ZNHIT3_C"/>
</dbReference>
<dbReference type="Pfam" id="PF04438">
    <property type="entry name" value="zf-HIT"/>
    <property type="match status" value="1"/>
</dbReference>
<evidence type="ECO:0000313" key="4">
    <source>
        <dbReference type="EMBL" id="CAF1614172.1"/>
    </source>
</evidence>
<feature type="domain" description="HIT-type" evidence="2">
    <location>
        <begin position="3"/>
        <end position="38"/>
    </location>
</feature>
<dbReference type="EMBL" id="CAJNOV010000307">
    <property type="protein sequence ID" value="CAF1018541.1"/>
    <property type="molecule type" value="Genomic_DNA"/>
</dbReference>
<comment type="caution">
    <text evidence="3">The sequence shown here is derived from an EMBL/GenBank/DDBJ whole genome shotgun (WGS) entry which is preliminary data.</text>
</comment>
<dbReference type="InterPro" id="IPR007529">
    <property type="entry name" value="Znf_HIT"/>
</dbReference>
<keyword evidence="1" id="KW-0479">Metal-binding</keyword>
<keyword evidence="1" id="KW-0862">Zinc</keyword>
<organism evidence="3 8">
    <name type="scientific">Rotaria magnacalcarata</name>
    <dbReference type="NCBI Taxonomy" id="392030"/>
    <lineage>
        <taxon>Eukaryota</taxon>
        <taxon>Metazoa</taxon>
        <taxon>Spiralia</taxon>
        <taxon>Gnathifera</taxon>
        <taxon>Rotifera</taxon>
        <taxon>Eurotatoria</taxon>
        <taxon>Bdelloidea</taxon>
        <taxon>Philodinida</taxon>
        <taxon>Philodinidae</taxon>
        <taxon>Rotaria</taxon>
    </lineage>
</organism>
<proteinExistence type="predicted"/>
<accession>A0A814I261</accession>
<evidence type="ECO:0000313" key="6">
    <source>
        <dbReference type="EMBL" id="CAF2093784.1"/>
    </source>
</evidence>
<dbReference type="CDD" id="cd23024">
    <property type="entry name" value="zf-HIT_ZNHIT2-3"/>
    <property type="match status" value="1"/>
</dbReference>
<evidence type="ECO:0000313" key="8">
    <source>
        <dbReference type="Proteomes" id="UP000663855"/>
    </source>
</evidence>